<dbReference type="GO" id="GO:0003700">
    <property type="term" value="F:DNA-binding transcription factor activity"/>
    <property type="evidence" value="ECO:0007669"/>
    <property type="project" value="InterPro"/>
</dbReference>
<dbReference type="AlphaFoldDB" id="A0AA37Q634"/>
<dbReference type="Gene3D" id="1.10.1660.10">
    <property type="match status" value="1"/>
</dbReference>
<dbReference type="InterPro" id="IPR047057">
    <property type="entry name" value="MerR_fam"/>
</dbReference>
<accession>A0AA37Q634</accession>
<dbReference type="Pfam" id="PF13411">
    <property type="entry name" value="MerR_1"/>
    <property type="match status" value="1"/>
</dbReference>
<dbReference type="EMBL" id="BRXS01000005">
    <property type="protein sequence ID" value="GLC26994.1"/>
    <property type="molecule type" value="Genomic_DNA"/>
</dbReference>
<keyword evidence="2" id="KW-0238">DNA-binding</keyword>
<evidence type="ECO:0000256" key="3">
    <source>
        <dbReference type="ARBA" id="ARBA00023163"/>
    </source>
</evidence>
<comment type="caution">
    <text evidence="5">The sequence shown here is derived from an EMBL/GenBank/DDBJ whole genome shotgun (WGS) entry which is preliminary data.</text>
</comment>
<dbReference type="PROSITE" id="PS00552">
    <property type="entry name" value="HTH_MERR_1"/>
    <property type="match status" value="1"/>
</dbReference>
<dbReference type="PRINTS" id="PR00040">
    <property type="entry name" value="HTHMERR"/>
</dbReference>
<dbReference type="InterPro" id="IPR009061">
    <property type="entry name" value="DNA-bd_dom_put_sf"/>
</dbReference>
<name>A0AA37Q634_9BACT</name>
<dbReference type="Proteomes" id="UP001161325">
    <property type="component" value="Unassembled WGS sequence"/>
</dbReference>
<keyword evidence="1" id="KW-0805">Transcription regulation</keyword>
<keyword evidence="6" id="KW-1185">Reference proteome</keyword>
<evidence type="ECO:0000313" key="6">
    <source>
        <dbReference type="Proteomes" id="UP001161325"/>
    </source>
</evidence>
<evidence type="ECO:0000256" key="2">
    <source>
        <dbReference type="ARBA" id="ARBA00023125"/>
    </source>
</evidence>
<evidence type="ECO:0000259" key="4">
    <source>
        <dbReference type="PROSITE" id="PS50937"/>
    </source>
</evidence>
<organism evidence="5 6">
    <name type="scientific">Roseisolibacter agri</name>
    <dbReference type="NCBI Taxonomy" id="2014610"/>
    <lineage>
        <taxon>Bacteria</taxon>
        <taxon>Pseudomonadati</taxon>
        <taxon>Gemmatimonadota</taxon>
        <taxon>Gemmatimonadia</taxon>
        <taxon>Gemmatimonadales</taxon>
        <taxon>Gemmatimonadaceae</taxon>
        <taxon>Roseisolibacter</taxon>
    </lineage>
</organism>
<sequence>MTIGELAKRSGLTQSRIRFYERIGLLTTVERRANGYRVYPPEALVILRVIAIAQSAGFSLDEIRTLLPDDRAHWDHDALTDTLRRKVADIDALALRLAQRRAQLVTLIDEIEARPDDIDCADNARRVLASLFDGD</sequence>
<proteinExistence type="predicted"/>
<dbReference type="GO" id="GO:0003677">
    <property type="term" value="F:DNA binding"/>
    <property type="evidence" value="ECO:0007669"/>
    <property type="project" value="UniProtKB-KW"/>
</dbReference>
<reference evidence="5" key="1">
    <citation type="submission" date="2022-08" db="EMBL/GenBank/DDBJ databases">
        <title>Draft genome sequencing of Roseisolibacter agri AW1220.</title>
        <authorList>
            <person name="Tobiishi Y."/>
            <person name="Tonouchi A."/>
        </authorList>
    </citation>
    <scope>NUCLEOTIDE SEQUENCE</scope>
    <source>
        <strain evidence="5">AW1220</strain>
    </source>
</reference>
<dbReference type="PROSITE" id="PS50937">
    <property type="entry name" value="HTH_MERR_2"/>
    <property type="match status" value="1"/>
</dbReference>
<dbReference type="InterPro" id="IPR000551">
    <property type="entry name" value="MerR-type_HTH_dom"/>
</dbReference>
<feature type="domain" description="HTH merR-type" evidence="4">
    <location>
        <begin position="1"/>
        <end position="69"/>
    </location>
</feature>
<gene>
    <name evidence="5" type="ORF">rosag_35070</name>
</gene>
<dbReference type="PANTHER" id="PTHR30204:SF94">
    <property type="entry name" value="HEAVY METAL-DEPENDENT TRANSCRIPTIONAL REGULATOR HI_0293-RELATED"/>
    <property type="match status" value="1"/>
</dbReference>
<dbReference type="SUPFAM" id="SSF46955">
    <property type="entry name" value="Putative DNA-binding domain"/>
    <property type="match status" value="1"/>
</dbReference>
<dbReference type="RefSeq" id="WP_284351442.1">
    <property type="nucleotide sequence ID" value="NZ_BRXS01000005.1"/>
</dbReference>
<dbReference type="PANTHER" id="PTHR30204">
    <property type="entry name" value="REDOX-CYCLING DRUG-SENSING TRANSCRIPTIONAL ACTIVATOR SOXR"/>
    <property type="match status" value="1"/>
</dbReference>
<keyword evidence="3" id="KW-0804">Transcription</keyword>
<protein>
    <submittedName>
        <fullName evidence="5">MerR family transcriptional regulator</fullName>
    </submittedName>
</protein>
<evidence type="ECO:0000256" key="1">
    <source>
        <dbReference type="ARBA" id="ARBA00023015"/>
    </source>
</evidence>
<dbReference type="SMART" id="SM00422">
    <property type="entry name" value="HTH_MERR"/>
    <property type="match status" value="1"/>
</dbReference>
<evidence type="ECO:0000313" key="5">
    <source>
        <dbReference type="EMBL" id="GLC26994.1"/>
    </source>
</evidence>